<dbReference type="SUPFAM" id="SSF54695">
    <property type="entry name" value="POZ domain"/>
    <property type="match status" value="1"/>
</dbReference>
<sequence length="379" mass="45540">MRLFVPLFIFLYFINYITGFEYFNDICCSSINSQDTETLYTHTWLIKDFQDLYNELYNGNKVFSEKFFTPILDNQGEYYGWRTLIIPRWKERECIAIFLVAFQTDYEKENRLDERRATVNIEMYLNNNIEKLESRESLKLLERTETGSHLFLFSKNSISYGNEFCIFSKIFPNGDTSIKTNLIIRIHFYKDDITVSNPNDNYPPKFFEPFGQYFNSDKFSDVIFEFNCGSEIKASSIFLAVKSSHFKKLLEETDERDSKMTIIRMERVSYNCFYKLLYFIYTGKLDNNLTYEELIELYHESNSREINDLREIVSCRIIKFVDEDTWEEILFLGWETKNNLLKQAAMKFASYNWEKIKNTDKFRDVERIEEFFITKLFIN</sequence>
<dbReference type="InterPro" id="IPR011333">
    <property type="entry name" value="SKP1/BTB/POZ_sf"/>
</dbReference>
<dbReference type="STRING" id="658196.A0A397TN66"/>
<dbReference type="OrthoDB" id="6359816at2759"/>
<name>A0A397TN66_9GLOM</name>
<dbReference type="InterPro" id="IPR000210">
    <property type="entry name" value="BTB/POZ_dom"/>
</dbReference>
<protein>
    <recommendedName>
        <fullName evidence="2">BTB domain-containing protein</fullName>
    </recommendedName>
</protein>
<evidence type="ECO:0000313" key="4">
    <source>
        <dbReference type="Proteomes" id="UP000265703"/>
    </source>
</evidence>
<dbReference type="CDD" id="cd18186">
    <property type="entry name" value="BTB_POZ_ZBTB_KLHL-like"/>
    <property type="match status" value="1"/>
</dbReference>
<dbReference type="EMBL" id="QKYT01000005">
    <property type="protein sequence ID" value="RIA99382.1"/>
    <property type="molecule type" value="Genomic_DNA"/>
</dbReference>
<dbReference type="Gene3D" id="3.30.710.10">
    <property type="entry name" value="Potassium Channel Kv1.1, Chain A"/>
    <property type="match status" value="1"/>
</dbReference>
<proteinExistence type="predicted"/>
<feature type="signal peptide" evidence="1">
    <location>
        <begin position="1"/>
        <end position="19"/>
    </location>
</feature>
<feature type="chain" id="PRO_5017265496" description="BTB domain-containing protein" evidence="1">
    <location>
        <begin position="20"/>
        <end position="379"/>
    </location>
</feature>
<dbReference type="PROSITE" id="PS50097">
    <property type="entry name" value="BTB"/>
    <property type="match status" value="1"/>
</dbReference>
<gene>
    <name evidence="3" type="ORF">C1645_811636</name>
</gene>
<reference evidence="3 4" key="1">
    <citation type="submission" date="2018-06" db="EMBL/GenBank/DDBJ databases">
        <title>Comparative genomics reveals the genomic features of Rhizophagus irregularis, R. cerebriforme, R. diaphanum and Gigaspora rosea, and their symbiotic lifestyle signature.</title>
        <authorList>
            <person name="Morin E."/>
            <person name="San Clemente H."/>
            <person name="Chen E.C.H."/>
            <person name="De La Providencia I."/>
            <person name="Hainaut M."/>
            <person name="Kuo A."/>
            <person name="Kohler A."/>
            <person name="Murat C."/>
            <person name="Tang N."/>
            <person name="Roy S."/>
            <person name="Loubradou J."/>
            <person name="Henrissat B."/>
            <person name="Grigoriev I.V."/>
            <person name="Corradi N."/>
            <person name="Roux C."/>
            <person name="Martin F.M."/>
        </authorList>
    </citation>
    <scope>NUCLEOTIDE SEQUENCE [LARGE SCALE GENOMIC DNA]</scope>
    <source>
        <strain evidence="3 4">DAOM 227022</strain>
    </source>
</reference>
<dbReference type="SMART" id="SM00225">
    <property type="entry name" value="BTB"/>
    <property type="match status" value="1"/>
</dbReference>
<accession>A0A397TN66</accession>
<evidence type="ECO:0000256" key="1">
    <source>
        <dbReference type="SAM" id="SignalP"/>
    </source>
</evidence>
<evidence type="ECO:0000259" key="2">
    <source>
        <dbReference type="PROSITE" id="PS50097"/>
    </source>
</evidence>
<keyword evidence="4" id="KW-1185">Reference proteome</keyword>
<organism evidence="3 4">
    <name type="scientific">Glomus cerebriforme</name>
    <dbReference type="NCBI Taxonomy" id="658196"/>
    <lineage>
        <taxon>Eukaryota</taxon>
        <taxon>Fungi</taxon>
        <taxon>Fungi incertae sedis</taxon>
        <taxon>Mucoromycota</taxon>
        <taxon>Glomeromycotina</taxon>
        <taxon>Glomeromycetes</taxon>
        <taxon>Glomerales</taxon>
        <taxon>Glomeraceae</taxon>
        <taxon>Glomus</taxon>
    </lineage>
</organism>
<feature type="domain" description="BTB" evidence="2">
    <location>
        <begin position="220"/>
        <end position="289"/>
    </location>
</feature>
<comment type="caution">
    <text evidence="3">The sequence shown here is derived from an EMBL/GenBank/DDBJ whole genome shotgun (WGS) entry which is preliminary data.</text>
</comment>
<dbReference type="PANTHER" id="PTHR24413">
    <property type="entry name" value="SPECKLE-TYPE POZ PROTEIN"/>
    <property type="match status" value="1"/>
</dbReference>
<keyword evidence="1" id="KW-0732">Signal</keyword>
<dbReference type="AlphaFoldDB" id="A0A397TN66"/>
<evidence type="ECO:0000313" key="3">
    <source>
        <dbReference type="EMBL" id="RIA99382.1"/>
    </source>
</evidence>
<dbReference type="Pfam" id="PF00651">
    <property type="entry name" value="BTB"/>
    <property type="match status" value="1"/>
</dbReference>
<dbReference type="Proteomes" id="UP000265703">
    <property type="component" value="Unassembled WGS sequence"/>
</dbReference>